<sequence>MPEYSATRTAPRPDPVDRLLDEAFPPAPTPDRLPWDSWTWRHPVGRVLSAGLGLGALALGAALGGLTTWTYWVALLAPDTALFYDLSNAGPEMGQLSPKAARLYNLLHHPALPTAVITLGVTTFGQPLVVGGLAWLAHVALDRSFGYGKRLPDGRRC</sequence>
<accession>A0ABZ1W9L9</accession>
<feature type="transmembrane region" description="Helical" evidence="1">
    <location>
        <begin position="115"/>
        <end position="141"/>
    </location>
</feature>
<keyword evidence="1" id="KW-0472">Membrane</keyword>
<keyword evidence="3" id="KW-1185">Reference proteome</keyword>
<gene>
    <name evidence="2" type="ORF">OG469_19820</name>
</gene>
<protein>
    <submittedName>
        <fullName evidence="2">DUF4260 domain-containing protein</fullName>
    </submittedName>
</protein>
<name>A0ABZ1W9L9_9ACTN</name>
<dbReference type="InterPro" id="IPR025356">
    <property type="entry name" value="DUF4260"/>
</dbReference>
<dbReference type="Pfam" id="PF14079">
    <property type="entry name" value="DUF4260"/>
    <property type="match status" value="1"/>
</dbReference>
<dbReference type="Proteomes" id="UP001432014">
    <property type="component" value="Chromosome"/>
</dbReference>
<evidence type="ECO:0000256" key="1">
    <source>
        <dbReference type="SAM" id="Phobius"/>
    </source>
</evidence>
<evidence type="ECO:0000313" key="2">
    <source>
        <dbReference type="EMBL" id="WUS57560.1"/>
    </source>
</evidence>
<organism evidence="2 3">
    <name type="scientific">Kitasatospora herbaricolor</name>
    <dbReference type="NCBI Taxonomy" id="68217"/>
    <lineage>
        <taxon>Bacteria</taxon>
        <taxon>Bacillati</taxon>
        <taxon>Actinomycetota</taxon>
        <taxon>Actinomycetes</taxon>
        <taxon>Kitasatosporales</taxon>
        <taxon>Streptomycetaceae</taxon>
        <taxon>Kitasatospora</taxon>
    </lineage>
</organism>
<dbReference type="RefSeq" id="WP_329496834.1">
    <property type="nucleotide sequence ID" value="NZ_CP108460.1"/>
</dbReference>
<dbReference type="EMBL" id="CP108482">
    <property type="protein sequence ID" value="WUS57560.1"/>
    <property type="molecule type" value="Genomic_DNA"/>
</dbReference>
<keyword evidence="1" id="KW-0812">Transmembrane</keyword>
<evidence type="ECO:0000313" key="3">
    <source>
        <dbReference type="Proteomes" id="UP001432014"/>
    </source>
</evidence>
<proteinExistence type="predicted"/>
<keyword evidence="1" id="KW-1133">Transmembrane helix</keyword>
<feature type="transmembrane region" description="Helical" evidence="1">
    <location>
        <begin position="47"/>
        <end position="72"/>
    </location>
</feature>
<reference evidence="2 3" key="1">
    <citation type="submission" date="2022-10" db="EMBL/GenBank/DDBJ databases">
        <title>The complete genomes of actinobacterial strains from the NBC collection.</title>
        <authorList>
            <person name="Joergensen T.S."/>
            <person name="Alvarez Arevalo M."/>
            <person name="Sterndorff E.B."/>
            <person name="Faurdal D."/>
            <person name="Vuksanovic O."/>
            <person name="Mourched A.-S."/>
            <person name="Charusanti P."/>
            <person name="Shaw S."/>
            <person name="Blin K."/>
            <person name="Weber T."/>
        </authorList>
    </citation>
    <scope>NUCLEOTIDE SEQUENCE [LARGE SCALE GENOMIC DNA]</scope>
    <source>
        <strain evidence="2 3">NBC_01247</strain>
    </source>
</reference>